<evidence type="ECO:0000313" key="3">
    <source>
        <dbReference type="Proteomes" id="UP000252519"/>
    </source>
</evidence>
<evidence type="ECO:0000313" key="2">
    <source>
        <dbReference type="EMBL" id="RCN49820.1"/>
    </source>
</evidence>
<keyword evidence="3" id="KW-1185">Reference proteome</keyword>
<dbReference type="EMBL" id="JOJR01000029">
    <property type="protein sequence ID" value="RCN49820.1"/>
    <property type="molecule type" value="Genomic_DNA"/>
</dbReference>
<name>A0A368H3H9_ANCCA</name>
<protein>
    <submittedName>
        <fullName evidence="2">Uncharacterized protein</fullName>
    </submittedName>
</protein>
<sequence length="85" mass="9919">MESTSARNSHAKEENHRSCYGRAPTRTWVAWPDRRSASSAADRARVLDVKPTTVISNAWRRRWILCYCEFVCFLFPFPAWISEVL</sequence>
<evidence type="ECO:0000256" key="1">
    <source>
        <dbReference type="SAM" id="Phobius"/>
    </source>
</evidence>
<organism evidence="2 3">
    <name type="scientific">Ancylostoma caninum</name>
    <name type="common">Dog hookworm</name>
    <dbReference type="NCBI Taxonomy" id="29170"/>
    <lineage>
        <taxon>Eukaryota</taxon>
        <taxon>Metazoa</taxon>
        <taxon>Ecdysozoa</taxon>
        <taxon>Nematoda</taxon>
        <taxon>Chromadorea</taxon>
        <taxon>Rhabditida</taxon>
        <taxon>Rhabditina</taxon>
        <taxon>Rhabditomorpha</taxon>
        <taxon>Strongyloidea</taxon>
        <taxon>Ancylostomatidae</taxon>
        <taxon>Ancylostomatinae</taxon>
        <taxon>Ancylostoma</taxon>
    </lineage>
</organism>
<accession>A0A368H3H9</accession>
<keyword evidence="1" id="KW-1133">Transmembrane helix</keyword>
<comment type="caution">
    <text evidence="2">The sequence shown here is derived from an EMBL/GenBank/DDBJ whole genome shotgun (WGS) entry which is preliminary data.</text>
</comment>
<keyword evidence="1" id="KW-0812">Transmembrane</keyword>
<feature type="transmembrane region" description="Helical" evidence="1">
    <location>
        <begin position="63"/>
        <end position="81"/>
    </location>
</feature>
<reference evidence="2 3" key="1">
    <citation type="submission" date="2014-10" db="EMBL/GenBank/DDBJ databases">
        <title>Draft genome of the hookworm Ancylostoma caninum.</title>
        <authorList>
            <person name="Mitreva M."/>
        </authorList>
    </citation>
    <scope>NUCLEOTIDE SEQUENCE [LARGE SCALE GENOMIC DNA]</scope>
    <source>
        <strain evidence="2 3">Baltimore</strain>
    </source>
</reference>
<proteinExistence type="predicted"/>
<gene>
    <name evidence="2" type="ORF">ANCCAN_04063</name>
</gene>
<dbReference type="Proteomes" id="UP000252519">
    <property type="component" value="Unassembled WGS sequence"/>
</dbReference>
<keyword evidence="1" id="KW-0472">Membrane</keyword>
<dbReference type="AlphaFoldDB" id="A0A368H3H9"/>